<dbReference type="Proteomes" id="UP000826462">
    <property type="component" value="Chromosome 1"/>
</dbReference>
<dbReference type="CDD" id="cd00293">
    <property type="entry name" value="USP-like"/>
    <property type="match status" value="1"/>
</dbReference>
<dbReference type="Gene3D" id="3.40.50.620">
    <property type="entry name" value="HUPs"/>
    <property type="match status" value="1"/>
</dbReference>
<protein>
    <submittedName>
        <fullName evidence="2">Universal stress protein</fullName>
    </submittedName>
</protein>
<reference evidence="2 3" key="1">
    <citation type="submission" date="2021-07" db="EMBL/GenBank/DDBJ databases">
        <title>Paraburkholderia edwinii protects Aspergillus sp. from phenazines by acting as a toxin sponge.</title>
        <authorList>
            <person name="Dahlstrom K.M."/>
            <person name="Newman D.K."/>
        </authorList>
    </citation>
    <scope>NUCLEOTIDE SEQUENCE [LARGE SCALE GENOMIC DNA]</scope>
    <source>
        <strain evidence="2 3">Pe01</strain>
    </source>
</reference>
<dbReference type="InterPro" id="IPR006016">
    <property type="entry name" value="UspA"/>
</dbReference>
<proteinExistence type="predicted"/>
<feature type="domain" description="UspA" evidence="1">
    <location>
        <begin position="3"/>
        <end position="119"/>
    </location>
</feature>
<dbReference type="InterPro" id="IPR014729">
    <property type="entry name" value="Rossmann-like_a/b/a_fold"/>
</dbReference>
<dbReference type="RefSeq" id="WP_219797376.1">
    <property type="nucleotide sequence ID" value="NZ_CP080095.1"/>
</dbReference>
<dbReference type="Pfam" id="PF00582">
    <property type="entry name" value="Usp"/>
    <property type="match status" value="1"/>
</dbReference>
<gene>
    <name evidence="2" type="ORF">KZJ38_17030</name>
</gene>
<name>A0ABX8UGP0_9BURK</name>
<dbReference type="EMBL" id="CP080095">
    <property type="protein sequence ID" value="QYD67983.1"/>
    <property type="molecule type" value="Genomic_DNA"/>
</dbReference>
<evidence type="ECO:0000313" key="2">
    <source>
        <dbReference type="EMBL" id="QYD67983.1"/>
    </source>
</evidence>
<accession>A0ABX8UGP0</accession>
<keyword evidence="3" id="KW-1185">Reference proteome</keyword>
<sequence>MLKLLIPVVCRTGSLEAARHAAFLFGEKCVSQVELLEVLEETGEGRAAAFQSRAALRRHEKLLMRDALTRTCAVLEDAGVPYTWKRVFGPPGKTIASYAKSHGADVMVLDANGLGFFRKWGLFARLSRLSGVPITMIR</sequence>
<organism evidence="2 3">
    <name type="scientific">Paraburkholderia edwinii</name>
    <dbReference type="NCBI Taxonomy" id="2861782"/>
    <lineage>
        <taxon>Bacteria</taxon>
        <taxon>Pseudomonadati</taxon>
        <taxon>Pseudomonadota</taxon>
        <taxon>Betaproteobacteria</taxon>
        <taxon>Burkholderiales</taxon>
        <taxon>Burkholderiaceae</taxon>
        <taxon>Paraburkholderia</taxon>
    </lineage>
</organism>
<evidence type="ECO:0000313" key="3">
    <source>
        <dbReference type="Proteomes" id="UP000826462"/>
    </source>
</evidence>
<dbReference type="SUPFAM" id="SSF52402">
    <property type="entry name" value="Adenine nucleotide alpha hydrolases-like"/>
    <property type="match status" value="1"/>
</dbReference>
<evidence type="ECO:0000259" key="1">
    <source>
        <dbReference type="Pfam" id="PF00582"/>
    </source>
</evidence>